<accession>A0AAD8T778</accession>
<evidence type="ECO:0000256" key="1">
    <source>
        <dbReference type="ARBA" id="ARBA00004479"/>
    </source>
</evidence>
<evidence type="ECO:0000256" key="5">
    <source>
        <dbReference type="ARBA" id="ARBA00022737"/>
    </source>
</evidence>
<feature type="chain" id="PRO_5041986145" description="Leucine-rich repeat-containing N-terminal plant-type domain-containing protein" evidence="9">
    <location>
        <begin position="21"/>
        <end position="203"/>
    </location>
</feature>
<evidence type="ECO:0000259" key="10">
    <source>
        <dbReference type="Pfam" id="PF08263"/>
    </source>
</evidence>
<proteinExistence type="predicted"/>
<evidence type="ECO:0000256" key="9">
    <source>
        <dbReference type="SAM" id="SignalP"/>
    </source>
</evidence>
<dbReference type="PANTHER" id="PTHR48063:SF55">
    <property type="entry name" value="LEUCINE-RICH REPEAT-CONTAINING N-TERMINAL PLANT-TYPE DOMAIN-CONTAINING PROTEIN"/>
    <property type="match status" value="1"/>
</dbReference>
<dbReference type="SUPFAM" id="SSF52058">
    <property type="entry name" value="L domain-like"/>
    <property type="match status" value="1"/>
</dbReference>
<keyword evidence="3" id="KW-0812">Transmembrane</keyword>
<keyword evidence="2" id="KW-0433">Leucine-rich repeat</keyword>
<keyword evidence="7" id="KW-0472">Membrane</keyword>
<dbReference type="PANTHER" id="PTHR48063">
    <property type="entry name" value="LRR RECEPTOR-LIKE KINASE"/>
    <property type="match status" value="1"/>
</dbReference>
<name>A0AAD8T778_LOLMU</name>
<keyword evidence="8" id="KW-0325">Glycoprotein</keyword>
<gene>
    <name evidence="11" type="ORF">QYE76_058808</name>
</gene>
<dbReference type="InterPro" id="IPR032675">
    <property type="entry name" value="LRR_dom_sf"/>
</dbReference>
<dbReference type="Pfam" id="PF08263">
    <property type="entry name" value="LRRNT_2"/>
    <property type="match status" value="1"/>
</dbReference>
<comment type="caution">
    <text evidence="11">The sequence shown here is derived from an EMBL/GenBank/DDBJ whole genome shotgun (WGS) entry which is preliminary data.</text>
</comment>
<dbReference type="InterPro" id="IPR046956">
    <property type="entry name" value="RLP23-like"/>
</dbReference>
<evidence type="ECO:0000256" key="6">
    <source>
        <dbReference type="ARBA" id="ARBA00022989"/>
    </source>
</evidence>
<evidence type="ECO:0000256" key="2">
    <source>
        <dbReference type="ARBA" id="ARBA00022614"/>
    </source>
</evidence>
<evidence type="ECO:0000256" key="7">
    <source>
        <dbReference type="ARBA" id="ARBA00023136"/>
    </source>
</evidence>
<comment type="subcellular location">
    <subcellularLocation>
        <location evidence="1">Membrane</location>
        <topology evidence="1">Single-pass type I membrane protein</topology>
    </subcellularLocation>
</comment>
<feature type="signal peptide" evidence="9">
    <location>
        <begin position="1"/>
        <end position="20"/>
    </location>
</feature>
<keyword evidence="12" id="KW-1185">Reference proteome</keyword>
<dbReference type="EMBL" id="JAUUTY010000003">
    <property type="protein sequence ID" value="KAK1670649.1"/>
    <property type="molecule type" value="Genomic_DNA"/>
</dbReference>
<evidence type="ECO:0000256" key="4">
    <source>
        <dbReference type="ARBA" id="ARBA00022729"/>
    </source>
</evidence>
<dbReference type="InterPro" id="IPR013210">
    <property type="entry name" value="LRR_N_plant-typ"/>
</dbReference>
<evidence type="ECO:0000256" key="3">
    <source>
        <dbReference type="ARBA" id="ARBA00022692"/>
    </source>
</evidence>
<dbReference type="AlphaFoldDB" id="A0AAD8T778"/>
<evidence type="ECO:0000256" key="8">
    <source>
        <dbReference type="ARBA" id="ARBA00023180"/>
    </source>
</evidence>
<dbReference type="Proteomes" id="UP001231189">
    <property type="component" value="Unassembled WGS sequence"/>
</dbReference>
<dbReference type="GO" id="GO:0016020">
    <property type="term" value="C:membrane"/>
    <property type="evidence" value="ECO:0007669"/>
    <property type="project" value="UniProtKB-SubCell"/>
</dbReference>
<evidence type="ECO:0000313" key="12">
    <source>
        <dbReference type="Proteomes" id="UP001231189"/>
    </source>
</evidence>
<keyword evidence="4 9" id="KW-0732">Signal</keyword>
<feature type="domain" description="Leucine-rich repeat-containing N-terminal plant-type" evidence="10">
    <location>
        <begin position="38"/>
        <end position="79"/>
    </location>
</feature>
<keyword evidence="5" id="KW-0677">Repeat</keyword>
<evidence type="ECO:0000313" key="11">
    <source>
        <dbReference type="EMBL" id="KAK1670649.1"/>
    </source>
</evidence>
<organism evidence="11 12">
    <name type="scientific">Lolium multiflorum</name>
    <name type="common">Italian ryegrass</name>
    <name type="synonym">Lolium perenne subsp. multiflorum</name>
    <dbReference type="NCBI Taxonomy" id="4521"/>
    <lineage>
        <taxon>Eukaryota</taxon>
        <taxon>Viridiplantae</taxon>
        <taxon>Streptophyta</taxon>
        <taxon>Embryophyta</taxon>
        <taxon>Tracheophyta</taxon>
        <taxon>Spermatophyta</taxon>
        <taxon>Magnoliopsida</taxon>
        <taxon>Liliopsida</taxon>
        <taxon>Poales</taxon>
        <taxon>Poaceae</taxon>
        <taxon>BOP clade</taxon>
        <taxon>Pooideae</taxon>
        <taxon>Poodae</taxon>
        <taxon>Poeae</taxon>
        <taxon>Poeae Chloroplast Group 2 (Poeae type)</taxon>
        <taxon>Loliodinae</taxon>
        <taxon>Loliinae</taxon>
        <taxon>Lolium</taxon>
    </lineage>
</organism>
<dbReference type="Gene3D" id="3.80.10.10">
    <property type="entry name" value="Ribonuclease Inhibitor"/>
    <property type="match status" value="1"/>
</dbReference>
<protein>
    <recommendedName>
        <fullName evidence="10">Leucine-rich repeat-containing N-terminal plant-type domain-containing protein</fullName>
    </recommendedName>
</protein>
<keyword evidence="6" id="KW-1133">Transmembrane helix</keyword>
<sequence length="203" mass="22417">MHPATKLWVLFCVAAAAATAFSSSTHAATNTSAARCVPHEREALLEFKGGITRDPIGQLASWRRDGEQDCCRWRGVRCSRRTGHVRELHLRNVRANNTFLIDVRETALVGQISPSLLSLRHLVHLDLSVQELQGPTGHVPEFLGSFKKLRYLNLSCIPFIGRVPPHLGNLSRSASILHGYIVVDSSAYVTVPQHAVRKPQLGC</sequence>
<reference evidence="11" key="1">
    <citation type="submission" date="2023-07" db="EMBL/GenBank/DDBJ databases">
        <title>A chromosome-level genome assembly of Lolium multiflorum.</title>
        <authorList>
            <person name="Chen Y."/>
            <person name="Copetti D."/>
            <person name="Kolliker R."/>
            <person name="Studer B."/>
        </authorList>
    </citation>
    <scope>NUCLEOTIDE SEQUENCE</scope>
    <source>
        <strain evidence="11">02402/16</strain>
        <tissue evidence="11">Leaf</tissue>
    </source>
</reference>